<reference evidence="1 2" key="1">
    <citation type="journal article" date="2002" name="Proc. Natl. Acad. Sci. U.S.A.">
        <title>Extensive mosaic structure revealed by the complete genome sequence of uropathogenic Escherichia coli.</title>
        <authorList>
            <person name="Welch R.A."/>
            <person name="Burland V."/>
            <person name="Plunkett G.III."/>
            <person name="Redford P."/>
            <person name="Roesch P."/>
            <person name="Rasko D."/>
            <person name="Buckles E.L."/>
            <person name="Liou S.R."/>
            <person name="Boutin A."/>
            <person name="Hackett J."/>
            <person name="Stroud D."/>
            <person name="Mayhew G.F."/>
            <person name="Rose D.J."/>
            <person name="Zhou S."/>
            <person name="Schwartz D.C."/>
            <person name="Perna N.T."/>
            <person name="Mobley H.L."/>
            <person name="Donnenberg M.S."/>
            <person name="Blattner F.R."/>
        </authorList>
    </citation>
    <scope>NUCLEOTIDE SEQUENCE [LARGE SCALE GENOMIC DNA]</scope>
    <source>
        <strain evidence="2">CFT073 / ATCC 700928 / UPEC</strain>
    </source>
</reference>
<accession>A0A0H2VBR0</accession>
<dbReference type="AlphaFoldDB" id="A0A0H2VBR0"/>
<organism evidence="1 2">
    <name type="scientific">Escherichia coli O6:H1 (strain CFT073 / ATCC 700928 / UPEC)</name>
    <dbReference type="NCBI Taxonomy" id="199310"/>
    <lineage>
        <taxon>Bacteria</taxon>
        <taxon>Pseudomonadati</taxon>
        <taxon>Pseudomonadota</taxon>
        <taxon>Gammaproteobacteria</taxon>
        <taxon>Enterobacterales</taxon>
        <taxon>Enterobacteriaceae</taxon>
        <taxon>Escherichia</taxon>
    </lineage>
</organism>
<name>A0A0H2VBR0_ECOL6</name>
<protein>
    <submittedName>
        <fullName evidence="1">Uncharacterized protein</fullName>
    </submittedName>
</protein>
<sequence length="144" mass="16980">MTKTPKGLPTVVCERLVGFGHTVNVFTFLNCSTFVFCSIRKFVRQAQSHGFITAFTSSFNDPTHCQSITTNRTDFNWYLISRTTNAARLNFYSRAHVFESYFECFQFRFTRALSQGLQRAVYDRFSSRFFTIYHQDIYKFSQQF</sequence>
<dbReference type="EMBL" id="AE014075">
    <property type="protein sequence ID" value="AAN82551.1"/>
    <property type="molecule type" value="Genomic_DNA"/>
</dbReference>
<evidence type="ECO:0000313" key="2">
    <source>
        <dbReference type="Proteomes" id="UP000001410"/>
    </source>
</evidence>
<evidence type="ECO:0000313" key="1">
    <source>
        <dbReference type="EMBL" id="AAN82551.1"/>
    </source>
</evidence>
<keyword evidence="2" id="KW-1185">Reference proteome</keyword>
<dbReference type="HOGENOM" id="CLU_139176_0_0_6"/>
<dbReference type="Proteomes" id="UP000001410">
    <property type="component" value="Chromosome"/>
</dbReference>
<dbReference type="STRING" id="199310.c4113"/>
<dbReference type="eggNOG" id="ENOG50330JD">
    <property type="taxonomic scope" value="Bacteria"/>
</dbReference>
<gene>
    <name evidence="1" type="ordered locus">c4113</name>
</gene>
<proteinExistence type="predicted"/>
<dbReference type="KEGG" id="ecc:c4113"/>